<organism evidence="1 2">
    <name type="scientific">Albula glossodonta</name>
    <name type="common">roundjaw bonefish</name>
    <dbReference type="NCBI Taxonomy" id="121402"/>
    <lineage>
        <taxon>Eukaryota</taxon>
        <taxon>Metazoa</taxon>
        <taxon>Chordata</taxon>
        <taxon>Craniata</taxon>
        <taxon>Vertebrata</taxon>
        <taxon>Euteleostomi</taxon>
        <taxon>Actinopterygii</taxon>
        <taxon>Neopterygii</taxon>
        <taxon>Teleostei</taxon>
        <taxon>Albuliformes</taxon>
        <taxon>Albulidae</taxon>
        <taxon>Albula</taxon>
    </lineage>
</organism>
<proteinExistence type="predicted"/>
<accession>A0A8T2P5R4</accession>
<protein>
    <submittedName>
        <fullName evidence="1">Uncharacterized protein</fullName>
    </submittedName>
</protein>
<gene>
    <name evidence="1" type="ORF">JZ751_009448</name>
</gene>
<reference evidence="1" key="1">
    <citation type="thesis" date="2021" institute="BYU ScholarsArchive" country="Provo, UT, USA">
        <title>Applications of and Algorithms for Genome Assembly and Genomic Analyses with an Emphasis on Marine Teleosts.</title>
        <authorList>
            <person name="Pickett B.D."/>
        </authorList>
    </citation>
    <scope>NUCLEOTIDE SEQUENCE</scope>
    <source>
        <strain evidence="1">HI-2016</strain>
    </source>
</reference>
<dbReference type="Proteomes" id="UP000824540">
    <property type="component" value="Unassembled WGS sequence"/>
</dbReference>
<dbReference type="AlphaFoldDB" id="A0A8T2P5R4"/>
<keyword evidence="2" id="KW-1185">Reference proteome</keyword>
<dbReference type="EMBL" id="JAFBMS010000018">
    <property type="protein sequence ID" value="KAG9344908.1"/>
    <property type="molecule type" value="Genomic_DNA"/>
</dbReference>
<sequence length="81" mass="9051">MYPPRLNHLPLVDRDMVYSEINDVPCAFKSPSSDCQQSCNPYHCPSAQRSLQLPADALRTLCSLHTPLHVLSVGCADHEFI</sequence>
<evidence type="ECO:0000313" key="1">
    <source>
        <dbReference type="EMBL" id="KAG9344908.1"/>
    </source>
</evidence>
<evidence type="ECO:0000313" key="2">
    <source>
        <dbReference type="Proteomes" id="UP000824540"/>
    </source>
</evidence>
<comment type="caution">
    <text evidence="1">The sequence shown here is derived from an EMBL/GenBank/DDBJ whole genome shotgun (WGS) entry which is preliminary data.</text>
</comment>
<name>A0A8T2P5R4_9TELE</name>